<dbReference type="STRING" id="907348.TresaDRAFT_2579"/>
<gene>
    <name evidence="1" type="ORF">TresaDRAFT_2579</name>
</gene>
<reference evidence="1 2" key="1">
    <citation type="submission" date="2011-09" db="EMBL/GenBank/DDBJ databases">
        <title>The draft genome of Treponema saccharophilum DSM 2985.</title>
        <authorList>
            <consortium name="US DOE Joint Genome Institute (JGI-PGF)"/>
            <person name="Lucas S."/>
            <person name="Copeland A."/>
            <person name="Lapidus A."/>
            <person name="Glavina del Rio T."/>
            <person name="Dalin E."/>
            <person name="Tice H."/>
            <person name="Bruce D."/>
            <person name="Goodwin L."/>
            <person name="Pitluck S."/>
            <person name="Peters L."/>
            <person name="Kyrpides N."/>
            <person name="Mavromatis K."/>
            <person name="Ivanova N."/>
            <person name="Markowitz V."/>
            <person name="Cheng J.-F."/>
            <person name="Hugenholtz P."/>
            <person name="Woyke T."/>
            <person name="Wu D."/>
            <person name="Gronow S."/>
            <person name="Wellnitz S."/>
            <person name="Brambilla E."/>
            <person name="Klenk H.-P."/>
            <person name="Eisen J.A."/>
        </authorList>
    </citation>
    <scope>NUCLEOTIDE SEQUENCE [LARGE SCALE GENOMIC DNA]</scope>
    <source>
        <strain evidence="1 2">DSM 2985</strain>
    </source>
</reference>
<protein>
    <submittedName>
        <fullName evidence="1">Uncharacterized protein</fullName>
    </submittedName>
</protein>
<dbReference type="EMBL" id="AGRW01000028">
    <property type="protein sequence ID" value="EIC02926.1"/>
    <property type="molecule type" value="Genomic_DNA"/>
</dbReference>
<organism evidence="1 2">
    <name type="scientific">Treponema saccharophilum DSM 2985</name>
    <dbReference type="NCBI Taxonomy" id="907348"/>
    <lineage>
        <taxon>Bacteria</taxon>
        <taxon>Pseudomonadati</taxon>
        <taxon>Spirochaetota</taxon>
        <taxon>Spirochaetia</taxon>
        <taxon>Spirochaetales</taxon>
        <taxon>Treponemataceae</taxon>
        <taxon>Treponema</taxon>
    </lineage>
</organism>
<proteinExistence type="predicted"/>
<evidence type="ECO:0000313" key="1">
    <source>
        <dbReference type="EMBL" id="EIC02926.1"/>
    </source>
</evidence>
<evidence type="ECO:0000313" key="2">
    <source>
        <dbReference type="Proteomes" id="UP000003571"/>
    </source>
</evidence>
<keyword evidence="2" id="KW-1185">Reference proteome</keyword>
<comment type="caution">
    <text evidence="1">The sequence shown here is derived from an EMBL/GenBank/DDBJ whole genome shotgun (WGS) entry which is preliminary data.</text>
</comment>
<name>H7EHI0_9SPIR</name>
<dbReference type="RefSeq" id="WP_002702105.1">
    <property type="nucleotide sequence ID" value="NZ_AGRW01000028.1"/>
</dbReference>
<dbReference type="AlphaFoldDB" id="H7EHI0"/>
<accession>H7EHI0</accession>
<dbReference type="PATRIC" id="fig|907348.3.peg.247"/>
<dbReference type="Proteomes" id="UP000003571">
    <property type="component" value="Unassembled WGS sequence"/>
</dbReference>
<sequence>MRKTLKLILPAVLLSLFAKEAYPYRTLRIVGIDSRVWKEITIPDGWIYLDCQDSFIEYPEVIEPTIHYTLHFKDERNHRLELRFRRFKGKLEEYAYLFDMTDFSETYIRIRKREKPE</sequence>